<dbReference type="InterPro" id="IPR004827">
    <property type="entry name" value="bZIP"/>
</dbReference>
<protein>
    <recommendedName>
        <fullName evidence="2">BZIP domain-containing protein</fullName>
    </recommendedName>
</protein>
<dbReference type="Proteomes" id="UP001164286">
    <property type="component" value="Unassembled WGS sequence"/>
</dbReference>
<dbReference type="GO" id="GO:0003700">
    <property type="term" value="F:DNA-binding transcription factor activity"/>
    <property type="evidence" value="ECO:0007669"/>
    <property type="project" value="InterPro"/>
</dbReference>
<dbReference type="PROSITE" id="PS00036">
    <property type="entry name" value="BZIP_BASIC"/>
    <property type="match status" value="1"/>
</dbReference>
<dbReference type="AlphaFoldDB" id="A0AA38HFR8"/>
<feature type="compositionally biased region" description="Basic residues" evidence="1">
    <location>
        <begin position="431"/>
        <end position="446"/>
    </location>
</feature>
<accession>A0AA38HFR8</accession>
<evidence type="ECO:0000259" key="2">
    <source>
        <dbReference type="PROSITE" id="PS00036"/>
    </source>
</evidence>
<sequence>MFSAPHQSQPSPPHNFDNMKSPLLLFHGQPSASPLVTSDMTGLEIQYRQEMVISTRQVEHVPTQPALTPSLAQPYPSTSTALHSSSPAFPYSGSDLHPLEPPQPPFPSDLGLPQPPQRDFNGRTVYPYHPNLDYQYVDPLATQTLDEFPFPSVGTASLSAEQQPPLGFYRLQQSFDVDRLLASGGDGASFTPDPYHTWPQYRTFQNTSISPSQPLQLTPAVAAPPTMTNTIPPTLLHLPQRPADRLVPRGSAPNPPLAQQPLRPSLRQTQSYNPPYPSRPDFGVGIDPLQTVGYGQAGLGTAGAGAGGSLGRAAASSFKEDYYVPYSGPRPSLSRSHTASTTARSSTTSLQSLQSLSSFTSPTLPLAPLSPRRASYETDVSVSPDLSPDRAGLSTARPSTLDSPPSAGTRRRTSTSPTVATEWEHVQDKKERRKMQNRMAQRKFRARVREEKRAAAASDERASGTTLGMAARRPRRRPPKISGQGLMNNIDSIDPARTDD</sequence>
<feature type="compositionally biased region" description="Low complexity" evidence="1">
    <location>
        <begin position="332"/>
        <end position="373"/>
    </location>
</feature>
<keyword evidence="4" id="KW-1185">Reference proteome</keyword>
<name>A0AA38HFR8_9TREE</name>
<comment type="caution">
    <text evidence="3">The sequence shown here is derived from an EMBL/GenBank/DDBJ whole genome shotgun (WGS) entry which is preliminary data.</text>
</comment>
<dbReference type="GeneID" id="77727117"/>
<proteinExistence type="predicted"/>
<dbReference type="EMBL" id="JAKWFO010000001">
    <property type="protein sequence ID" value="KAI9639850.1"/>
    <property type="molecule type" value="Genomic_DNA"/>
</dbReference>
<feature type="region of interest" description="Disordered" evidence="1">
    <location>
        <begin position="66"/>
        <end position="111"/>
    </location>
</feature>
<evidence type="ECO:0000313" key="4">
    <source>
        <dbReference type="Proteomes" id="UP001164286"/>
    </source>
</evidence>
<organism evidence="3 4">
    <name type="scientific">Dioszegia hungarica</name>
    <dbReference type="NCBI Taxonomy" id="4972"/>
    <lineage>
        <taxon>Eukaryota</taxon>
        <taxon>Fungi</taxon>
        <taxon>Dikarya</taxon>
        <taxon>Basidiomycota</taxon>
        <taxon>Agaricomycotina</taxon>
        <taxon>Tremellomycetes</taxon>
        <taxon>Tremellales</taxon>
        <taxon>Bulleribasidiaceae</taxon>
        <taxon>Dioszegia</taxon>
    </lineage>
</organism>
<feature type="region of interest" description="Disordered" evidence="1">
    <location>
        <begin position="1"/>
        <end position="25"/>
    </location>
</feature>
<feature type="region of interest" description="Disordered" evidence="1">
    <location>
        <begin position="244"/>
        <end position="284"/>
    </location>
</feature>
<evidence type="ECO:0000256" key="1">
    <source>
        <dbReference type="SAM" id="MobiDB-lite"/>
    </source>
</evidence>
<evidence type="ECO:0000313" key="3">
    <source>
        <dbReference type="EMBL" id="KAI9639850.1"/>
    </source>
</evidence>
<dbReference type="RefSeq" id="XP_052949627.1">
    <property type="nucleotide sequence ID" value="XM_053087912.1"/>
</dbReference>
<dbReference type="CDD" id="cd14688">
    <property type="entry name" value="bZIP_YAP"/>
    <property type="match status" value="1"/>
</dbReference>
<reference evidence="3" key="1">
    <citation type="journal article" date="2022" name="G3 (Bethesda)">
        <title>High quality genome of the basidiomycete yeast Dioszegia hungarica PDD-24b-2 isolated from cloud water.</title>
        <authorList>
            <person name="Jarrige D."/>
            <person name="Haridas S."/>
            <person name="Bleykasten-Grosshans C."/>
            <person name="Joly M."/>
            <person name="Nadalig T."/>
            <person name="Sancelme M."/>
            <person name="Vuilleumier S."/>
            <person name="Grigoriev I.V."/>
            <person name="Amato P."/>
            <person name="Bringel F."/>
        </authorList>
    </citation>
    <scope>NUCLEOTIDE SEQUENCE</scope>
    <source>
        <strain evidence="3">PDD-24b-2</strain>
    </source>
</reference>
<feature type="compositionally biased region" description="Basic and acidic residues" evidence="1">
    <location>
        <begin position="447"/>
        <end position="462"/>
    </location>
</feature>
<gene>
    <name evidence="3" type="ORF">MKK02DRAFT_29817</name>
</gene>
<feature type="compositionally biased region" description="Polar residues" evidence="1">
    <location>
        <begin position="66"/>
        <end position="87"/>
    </location>
</feature>
<feature type="domain" description="BZIP" evidence="2">
    <location>
        <begin position="432"/>
        <end position="447"/>
    </location>
</feature>
<feature type="region of interest" description="Disordered" evidence="1">
    <location>
        <begin position="328"/>
        <end position="500"/>
    </location>
</feature>